<keyword evidence="1" id="KW-0472">Membrane</keyword>
<dbReference type="KEGG" id="ehn:H9Q80_01300"/>
<dbReference type="RefSeq" id="WP_117536274.1">
    <property type="nucleotide sequence ID" value="NZ_CP060636.1"/>
</dbReference>
<name>A0A7G9GP90_9FIRM</name>
<reference evidence="2 3" key="1">
    <citation type="submission" date="2020-08" db="EMBL/GenBank/DDBJ databases">
        <authorList>
            <person name="Liu C."/>
            <person name="Sun Q."/>
        </authorList>
    </citation>
    <scope>NUCLEOTIDE SEQUENCE [LARGE SCALE GENOMIC DNA]</scope>
    <source>
        <strain evidence="2 3">NSJ-61</strain>
    </source>
</reference>
<keyword evidence="1" id="KW-1133">Transmembrane helix</keyword>
<keyword evidence="1" id="KW-0812">Transmembrane</keyword>
<evidence type="ECO:0000313" key="3">
    <source>
        <dbReference type="Proteomes" id="UP000515856"/>
    </source>
</evidence>
<dbReference type="AlphaFoldDB" id="A0A7G9GP90"/>
<feature type="transmembrane region" description="Helical" evidence="1">
    <location>
        <begin position="447"/>
        <end position="466"/>
    </location>
</feature>
<gene>
    <name evidence="2" type="ORF">H9Q80_01300</name>
</gene>
<dbReference type="EMBL" id="CP060636">
    <property type="protein sequence ID" value="QNM12622.1"/>
    <property type="molecule type" value="Genomic_DNA"/>
</dbReference>
<keyword evidence="3" id="KW-1185">Reference proteome</keyword>
<organism evidence="2 3">
    <name type="scientific">[Eubacterium] hominis</name>
    <dbReference type="NCBI Taxonomy" id="2764325"/>
    <lineage>
        <taxon>Bacteria</taxon>
        <taxon>Bacillati</taxon>
        <taxon>Bacillota</taxon>
        <taxon>Erysipelotrichia</taxon>
        <taxon>Erysipelotrichales</taxon>
        <taxon>Erysipelotrichaceae</taxon>
        <taxon>Amedibacillus</taxon>
    </lineage>
</organism>
<proteinExistence type="predicted"/>
<evidence type="ECO:0000256" key="1">
    <source>
        <dbReference type="SAM" id="Phobius"/>
    </source>
</evidence>
<dbReference type="Proteomes" id="UP000515856">
    <property type="component" value="Chromosome"/>
</dbReference>
<sequence>MKTKQKKEDAVASLNQTVAFINRYAKDHHGHPFQDITSSNFMTILSGENIWNYMSADKKTIANGILLAAQSKSYDQMLAEAKRLKSKTDVFMHTYLMDDEENIYQEVCANQYEQIMLGKSAYEGMEDEIKAAVNAILQANGGSTYEQMLSEANSLSKTVETFLSSHMIGEDGRCYFSVDASNYQKILSGEIDWNLLSLRTKEAINAKLNQPYEQLLNVAQMLDSSTKSFVKVYVSNQDREIYSEIDIHNYEQIMLGRSYWKRMSKMEKEIIDQILLNHDCKIYEDFILDAKEVEYMLQEFISLYMSDQNGAFQEVSAENYSIILSGEEDWNAMSEDEKKAINQQLLMQGTHTYEEMLSQAKLFYKNIISFIKTYAKKKPNPEDLTKQQKDAVQAIMEENNCTSYDDLRAMASCMVESYQTPVRVIHKPKEIKNTETKDKIMKLEEKAYKSTLAVAGVVSIAAAALLGKKKKK</sequence>
<protein>
    <submittedName>
        <fullName evidence="2">Uncharacterized protein</fullName>
    </submittedName>
</protein>
<accession>A0A7G9GP90</accession>
<evidence type="ECO:0000313" key="2">
    <source>
        <dbReference type="EMBL" id="QNM12622.1"/>
    </source>
</evidence>